<dbReference type="STRING" id="5627.A0A1C7MAG3"/>
<dbReference type="Proteomes" id="UP000092993">
    <property type="component" value="Unassembled WGS sequence"/>
</dbReference>
<name>A0A1C7MAG3_GRIFR</name>
<evidence type="ECO:0000313" key="2">
    <source>
        <dbReference type="EMBL" id="OBZ73812.1"/>
    </source>
</evidence>
<sequence>MATDSLTLDVSPDDIPVNAIPCLTSLGATYNVLTGLYADARSCKQIVINSSIMSLLRPAFQKALDETDPIAIFEQYGTHVVNSITAGGRASFTFAVMYARKCSASESVGVAASLCQIPFLMGQLSAEELAEYAETISDFQTSRTQRVLTQDGAPQYGNDSFLTHITEWARSVQDYTAYVLKLCCAAFPRIHAAASIKMNRFIDFGKMPAFVSLRQLASTASRQNVLKVARTCVSLL</sequence>
<dbReference type="Pfam" id="PF01823">
    <property type="entry name" value="MACPF"/>
    <property type="match status" value="1"/>
</dbReference>
<gene>
    <name evidence="2" type="ORF">A0H81_06196</name>
</gene>
<organism evidence="2 3">
    <name type="scientific">Grifola frondosa</name>
    <name type="common">Maitake</name>
    <name type="synonym">Polyporus frondosus</name>
    <dbReference type="NCBI Taxonomy" id="5627"/>
    <lineage>
        <taxon>Eukaryota</taxon>
        <taxon>Fungi</taxon>
        <taxon>Dikarya</taxon>
        <taxon>Basidiomycota</taxon>
        <taxon>Agaricomycotina</taxon>
        <taxon>Agaricomycetes</taxon>
        <taxon>Polyporales</taxon>
        <taxon>Grifolaceae</taxon>
        <taxon>Grifola</taxon>
    </lineage>
</organism>
<evidence type="ECO:0000259" key="1">
    <source>
        <dbReference type="Pfam" id="PF01823"/>
    </source>
</evidence>
<dbReference type="EMBL" id="LUGG01000006">
    <property type="protein sequence ID" value="OBZ73812.1"/>
    <property type="molecule type" value="Genomic_DNA"/>
</dbReference>
<proteinExistence type="predicted"/>
<evidence type="ECO:0000313" key="3">
    <source>
        <dbReference type="Proteomes" id="UP000092993"/>
    </source>
</evidence>
<dbReference type="InterPro" id="IPR020864">
    <property type="entry name" value="MACPF"/>
</dbReference>
<dbReference type="OrthoDB" id="2933584at2759"/>
<reference evidence="2 3" key="1">
    <citation type="submission" date="2016-03" db="EMBL/GenBank/DDBJ databases">
        <title>Whole genome sequencing of Grifola frondosa 9006-11.</title>
        <authorList>
            <person name="Min B."/>
            <person name="Park H."/>
            <person name="Kim J.-G."/>
            <person name="Cho H."/>
            <person name="Oh Y.-L."/>
            <person name="Kong W.-S."/>
            <person name="Choi I.-G."/>
        </authorList>
    </citation>
    <scope>NUCLEOTIDE SEQUENCE [LARGE SCALE GENOMIC DNA]</scope>
    <source>
        <strain evidence="2 3">9006-11</strain>
    </source>
</reference>
<comment type="caution">
    <text evidence="2">The sequence shown here is derived from an EMBL/GenBank/DDBJ whole genome shotgun (WGS) entry which is preliminary data.</text>
</comment>
<keyword evidence="3" id="KW-1185">Reference proteome</keyword>
<feature type="domain" description="MACPF" evidence="1">
    <location>
        <begin position="69"/>
        <end position="174"/>
    </location>
</feature>
<accession>A0A1C7MAG3</accession>
<protein>
    <recommendedName>
        <fullName evidence="1">MACPF domain-containing protein</fullName>
    </recommendedName>
</protein>
<dbReference type="AlphaFoldDB" id="A0A1C7MAG3"/>